<dbReference type="CDD" id="cd12455">
    <property type="entry name" value="RRM_like_Smg4_UPF3"/>
    <property type="match status" value="1"/>
</dbReference>
<feature type="compositionally biased region" description="Basic residues" evidence="3">
    <location>
        <begin position="362"/>
        <end position="371"/>
    </location>
</feature>
<dbReference type="OrthoDB" id="18087at2759"/>
<dbReference type="Gene3D" id="3.30.70.330">
    <property type="match status" value="1"/>
</dbReference>
<dbReference type="InterPro" id="IPR005120">
    <property type="entry name" value="UPF3_dom"/>
</dbReference>
<evidence type="ECO:0000256" key="2">
    <source>
        <dbReference type="ARBA" id="ARBA00023161"/>
    </source>
</evidence>
<accession>A0A1E4T0G7</accession>
<feature type="region of interest" description="Disordered" evidence="3">
    <location>
        <begin position="301"/>
        <end position="476"/>
    </location>
</feature>
<feature type="compositionally biased region" description="Polar residues" evidence="3">
    <location>
        <begin position="395"/>
        <end position="407"/>
    </location>
</feature>
<dbReference type="AlphaFoldDB" id="A0A1E4T0G7"/>
<comment type="similarity">
    <text evidence="1">Belongs to the RENT3 family.</text>
</comment>
<protein>
    <recommendedName>
        <fullName evidence="4">UPF3 domain-containing protein</fullName>
    </recommendedName>
</protein>
<sequence>MSENRTQRGDSKPPPTLKKKNSTKTTEDKKQPISKPKVKNNSKTPKEKKEIEAQKNLNKKKQAAKEQKIAAAKRMKELQNLLQNAQKLVIRKLPPLLREEDFKTSLQDYFTDEKILDYYFVQGRYSKQPLKPPTHSRFYILFKDEETAISFVKNIELMTFKNFFVKKEGQEKDSNADSDQLQQAELSQERSEQEFKAVVERAIFKKMNYPSKAVKLPKLNGTIVNDDVYKLFVDYNNKAEAQKLKMSQTSSLLKKAEKSSVDLHPESFIELNRTLHIQVKESRMLREVKKEQEKKRLALLANKKLEKKKKDNKPSATNTTALERESATKTKKKRVRNRKPKTNENKDEPNTIKAKTDEPKAKTKSKHKSKPKPSSTPQSTAADATNKQRSAKANKPSQDASASSTVKTGAAGKPSKQSSAERPKSSPKVSPSTTPNSASKAAASSQNTKEDISALAKKDKVSGKKILLKRNKNTSA</sequence>
<feature type="compositionally biased region" description="Low complexity" evidence="3">
    <location>
        <begin position="372"/>
        <end position="382"/>
    </location>
</feature>
<evidence type="ECO:0000313" key="5">
    <source>
        <dbReference type="EMBL" id="ODV85202.1"/>
    </source>
</evidence>
<dbReference type="Pfam" id="PF03467">
    <property type="entry name" value="Smg4_UPF3"/>
    <property type="match status" value="1"/>
</dbReference>
<organism evidence="5 6">
    <name type="scientific">[Candida] arabinofermentans NRRL YB-2248</name>
    <dbReference type="NCBI Taxonomy" id="983967"/>
    <lineage>
        <taxon>Eukaryota</taxon>
        <taxon>Fungi</taxon>
        <taxon>Dikarya</taxon>
        <taxon>Ascomycota</taxon>
        <taxon>Saccharomycotina</taxon>
        <taxon>Pichiomycetes</taxon>
        <taxon>Pichiales</taxon>
        <taxon>Pichiaceae</taxon>
        <taxon>Ogataea</taxon>
        <taxon>Ogataea/Candida clade</taxon>
    </lineage>
</organism>
<dbReference type="EMBL" id="KV453853">
    <property type="protein sequence ID" value="ODV85202.1"/>
    <property type="molecule type" value="Genomic_DNA"/>
</dbReference>
<feature type="compositionally biased region" description="Basic residues" evidence="3">
    <location>
        <begin position="329"/>
        <end position="340"/>
    </location>
</feature>
<feature type="compositionally biased region" description="Basic and acidic residues" evidence="3">
    <location>
        <begin position="1"/>
        <end position="11"/>
    </location>
</feature>
<evidence type="ECO:0000313" key="6">
    <source>
        <dbReference type="Proteomes" id="UP000094801"/>
    </source>
</evidence>
<name>A0A1E4T0G7_9ASCO</name>
<feature type="compositionally biased region" description="Basic residues" evidence="3">
    <location>
        <begin position="466"/>
        <end position="476"/>
    </location>
</feature>
<feature type="compositionally biased region" description="Basic and acidic residues" evidence="3">
    <location>
        <begin position="44"/>
        <end position="53"/>
    </location>
</feature>
<dbReference type="GO" id="GO:0000184">
    <property type="term" value="P:nuclear-transcribed mRNA catabolic process, nonsense-mediated decay"/>
    <property type="evidence" value="ECO:0007669"/>
    <property type="project" value="UniProtKB-KW"/>
</dbReference>
<evidence type="ECO:0000259" key="4">
    <source>
        <dbReference type="Pfam" id="PF03467"/>
    </source>
</evidence>
<dbReference type="SUPFAM" id="SSF54928">
    <property type="entry name" value="RNA-binding domain, RBD"/>
    <property type="match status" value="1"/>
</dbReference>
<proteinExistence type="inferred from homology"/>
<reference evidence="6" key="1">
    <citation type="submission" date="2016-04" db="EMBL/GenBank/DDBJ databases">
        <title>Comparative genomics of biotechnologically important yeasts.</title>
        <authorList>
            <consortium name="DOE Joint Genome Institute"/>
            <person name="Riley R."/>
            <person name="Haridas S."/>
            <person name="Wolfe K.H."/>
            <person name="Lopes M.R."/>
            <person name="Hittinger C.T."/>
            <person name="Goker M."/>
            <person name="Salamov A."/>
            <person name="Wisecaver J."/>
            <person name="Long T.M."/>
            <person name="Aerts A.L."/>
            <person name="Barry K."/>
            <person name="Choi C."/>
            <person name="Clum A."/>
            <person name="Coughlan A.Y."/>
            <person name="Deshpande S."/>
            <person name="Douglass A.P."/>
            <person name="Hanson S.J."/>
            <person name="Klenk H.-P."/>
            <person name="Labutti K."/>
            <person name="Lapidus A."/>
            <person name="Lindquist E."/>
            <person name="Lipzen A."/>
            <person name="Meier-Kolthoff J.P."/>
            <person name="Ohm R.A."/>
            <person name="Otillar R.P."/>
            <person name="Pangilinan J."/>
            <person name="Peng Y."/>
            <person name="Rokas A."/>
            <person name="Rosa C.A."/>
            <person name="Scheuner C."/>
            <person name="Sibirny A.A."/>
            <person name="Slot J.C."/>
            <person name="Stielow J.B."/>
            <person name="Sun H."/>
            <person name="Kurtzman C.P."/>
            <person name="Blackwell M."/>
            <person name="Grigoriev I.V."/>
            <person name="Jeffries T.W."/>
        </authorList>
    </citation>
    <scope>NUCLEOTIDE SEQUENCE [LARGE SCALE GENOMIC DNA]</scope>
    <source>
        <strain evidence="6">NRRL YB-2248</strain>
    </source>
</reference>
<keyword evidence="2" id="KW-0866">Nonsense-mediated mRNA decay</keyword>
<feature type="region of interest" description="Disordered" evidence="3">
    <location>
        <begin position="1"/>
        <end position="66"/>
    </location>
</feature>
<feature type="compositionally biased region" description="Basic and acidic residues" evidence="3">
    <location>
        <begin position="448"/>
        <end position="462"/>
    </location>
</feature>
<keyword evidence="6" id="KW-1185">Reference proteome</keyword>
<feature type="compositionally biased region" description="Basic and acidic residues" evidence="3">
    <location>
        <begin position="341"/>
        <end position="361"/>
    </location>
</feature>
<evidence type="ECO:0000256" key="1">
    <source>
        <dbReference type="ARBA" id="ARBA00005991"/>
    </source>
</evidence>
<feature type="domain" description="UPF3" evidence="4">
    <location>
        <begin position="85"/>
        <end position="292"/>
    </location>
</feature>
<gene>
    <name evidence="5" type="ORF">CANARDRAFT_28492</name>
</gene>
<dbReference type="Proteomes" id="UP000094801">
    <property type="component" value="Unassembled WGS sequence"/>
</dbReference>
<evidence type="ECO:0000256" key="3">
    <source>
        <dbReference type="SAM" id="MobiDB-lite"/>
    </source>
</evidence>
<feature type="compositionally biased region" description="Low complexity" evidence="3">
    <location>
        <begin position="426"/>
        <end position="447"/>
    </location>
</feature>
<dbReference type="STRING" id="983967.A0A1E4T0G7"/>
<dbReference type="InterPro" id="IPR012677">
    <property type="entry name" value="Nucleotide-bd_a/b_plait_sf"/>
</dbReference>
<dbReference type="GO" id="GO:0003676">
    <property type="term" value="F:nucleic acid binding"/>
    <property type="evidence" value="ECO:0007669"/>
    <property type="project" value="InterPro"/>
</dbReference>
<dbReference type="InterPro" id="IPR035979">
    <property type="entry name" value="RBD_domain_sf"/>
</dbReference>